<dbReference type="EMBL" id="AOPZ01000361">
    <property type="protein sequence ID" value="EPH40839.1"/>
    <property type="molecule type" value="Genomic_DNA"/>
</dbReference>
<sequence length="252" mass="26854">MSVERMIAAAEKSLGLGEPNAIQRWYRKRNGGAYAGNFAWCNAAVTYWSVLADEHDTVCLGTDYAYTVAHAARFKAAGQWHSDVAGIRRGDIVFFDWGGTNDIARIDHVGIVTGVSGRYVYTIEGNTADVCARRVRTASTITGYGRPKYKAAATGRKVKVADVAAAARRDPAAPQGATTHKAAVLVVERALVAEGLLAARWVDGSFGTESIKAYAKWQRSKAGGSYTGKDADGVPGKSSLAKLGARHGFNVI</sequence>
<dbReference type="AlphaFoldDB" id="S3ZDW5"/>
<dbReference type="Pfam" id="PF05257">
    <property type="entry name" value="CHAP"/>
    <property type="match status" value="1"/>
</dbReference>
<reference evidence="2 3" key="1">
    <citation type="submission" date="2013-02" db="EMBL/GenBank/DDBJ databases">
        <title>Draft Genome Sequence of Streptomyces aurantiacus, Which Produces Setomimycin.</title>
        <authorList>
            <person name="Gruening B.A."/>
            <person name="Praeg A."/>
            <person name="Erxleben A."/>
            <person name="Guenther S."/>
            <person name="Mueller M."/>
        </authorList>
    </citation>
    <scope>NUCLEOTIDE SEQUENCE [LARGE SCALE GENOMIC DNA]</scope>
    <source>
        <strain evidence="2 3">JA 4570</strain>
    </source>
</reference>
<dbReference type="RefSeq" id="WP_016644175.1">
    <property type="nucleotide sequence ID" value="NZ_AOPZ01000361.1"/>
</dbReference>
<dbReference type="PATRIC" id="fig|1286094.4.peg.5982"/>
<organism evidence="2 3">
    <name type="scientific">Streptomyces aurantiacus JA 4570</name>
    <dbReference type="NCBI Taxonomy" id="1286094"/>
    <lineage>
        <taxon>Bacteria</taxon>
        <taxon>Bacillati</taxon>
        <taxon>Actinomycetota</taxon>
        <taxon>Actinomycetes</taxon>
        <taxon>Kitasatosporales</taxon>
        <taxon>Streptomycetaceae</taxon>
        <taxon>Streptomyces</taxon>
        <taxon>Streptomyces aurantiacus group</taxon>
    </lineage>
</organism>
<protein>
    <recommendedName>
        <fullName evidence="1">Peptidase C51 domain-containing protein</fullName>
    </recommendedName>
</protein>
<keyword evidence="3" id="KW-1185">Reference proteome</keyword>
<dbReference type="OrthoDB" id="9815541at2"/>
<accession>S3ZDW5</accession>
<dbReference type="Proteomes" id="UP000014629">
    <property type="component" value="Unassembled WGS sequence"/>
</dbReference>
<proteinExistence type="predicted"/>
<dbReference type="InterPro" id="IPR038765">
    <property type="entry name" value="Papain-like_cys_pep_sf"/>
</dbReference>
<dbReference type="SUPFAM" id="SSF54001">
    <property type="entry name" value="Cysteine proteinases"/>
    <property type="match status" value="1"/>
</dbReference>
<evidence type="ECO:0000313" key="2">
    <source>
        <dbReference type="EMBL" id="EPH40839.1"/>
    </source>
</evidence>
<dbReference type="Gene3D" id="3.90.1720.10">
    <property type="entry name" value="endopeptidase domain like (from Nostoc punctiforme)"/>
    <property type="match status" value="1"/>
</dbReference>
<dbReference type="InterPro" id="IPR007921">
    <property type="entry name" value="CHAP_dom"/>
</dbReference>
<evidence type="ECO:0000259" key="1">
    <source>
        <dbReference type="Pfam" id="PF05257"/>
    </source>
</evidence>
<name>S3ZDW5_9ACTN</name>
<comment type="caution">
    <text evidence="2">The sequence shown here is derived from an EMBL/GenBank/DDBJ whole genome shotgun (WGS) entry which is preliminary data.</text>
</comment>
<evidence type="ECO:0000313" key="3">
    <source>
        <dbReference type="Proteomes" id="UP000014629"/>
    </source>
</evidence>
<feature type="domain" description="Peptidase C51" evidence="1">
    <location>
        <begin position="34"/>
        <end position="126"/>
    </location>
</feature>
<gene>
    <name evidence="2" type="ORF">STRAU_6054</name>
</gene>